<feature type="domain" description="PPE" evidence="3">
    <location>
        <begin position="2"/>
        <end position="165"/>
    </location>
</feature>
<evidence type="ECO:0000313" key="6">
    <source>
        <dbReference type="Proteomes" id="UP000193387"/>
    </source>
</evidence>
<dbReference type="InterPro" id="IPR000030">
    <property type="entry name" value="PPE_dom"/>
</dbReference>
<dbReference type="Pfam" id="PF00823">
    <property type="entry name" value="PPE"/>
    <property type="match status" value="1"/>
</dbReference>
<dbReference type="RefSeq" id="WP_085258426.1">
    <property type="nucleotide sequence ID" value="NZ_AP022573.1"/>
</dbReference>
<dbReference type="AlphaFoldDB" id="A0AAJ3NK56"/>
<reference evidence="5 6" key="1">
    <citation type="submission" date="2016-01" db="EMBL/GenBank/DDBJ databases">
        <title>The new phylogeny of the genus Mycobacterium.</title>
        <authorList>
            <person name="Tarcisio F."/>
            <person name="Conor M."/>
            <person name="Antonella G."/>
            <person name="Elisabetta G."/>
            <person name="Giulia F.S."/>
            <person name="Sara T."/>
            <person name="Anna F."/>
            <person name="Clotilde B."/>
            <person name="Roberto B."/>
            <person name="Veronica D.S."/>
            <person name="Fabio R."/>
            <person name="Monica P."/>
            <person name="Olivier J."/>
            <person name="Enrico T."/>
            <person name="Nicola S."/>
        </authorList>
    </citation>
    <scope>NUCLEOTIDE SEQUENCE [LARGE SCALE GENOMIC DNA]</scope>
    <source>
        <strain evidence="5 6">DSM 44616</strain>
    </source>
</reference>
<dbReference type="Pfam" id="PF12484">
    <property type="entry name" value="PPE-SVP"/>
    <property type="match status" value="1"/>
</dbReference>
<dbReference type="Gene3D" id="1.20.1260.20">
    <property type="entry name" value="PPE superfamily"/>
    <property type="match status" value="1"/>
</dbReference>
<gene>
    <name evidence="5" type="ORF">AWC23_25525</name>
</gene>
<comment type="caution">
    <text evidence="5">The sequence shown here is derived from an EMBL/GenBank/DDBJ whole genome shotgun (WGS) entry which is preliminary data.</text>
</comment>
<evidence type="ECO:0000256" key="1">
    <source>
        <dbReference type="ARBA" id="ARBA00010652"/>
    </source>
</evidence>
<dbReference type="GO" id="GO:0052572">
    <property type="term" value="P:response to host immune response"/>
    <property type="evidence" value="ECO:0007669"/>
    <property type="project" value="TreeGrafter"/>
</dbReference>
<proteinExistence type="inferred from homology"/>
<dbReference type="InterPro" id="IPR038332">
    <property type="entry name" value="PPE_sf"/>
</dbReference>
<accession>A0AAJ3NK56</accession>
<evidence type="ECO:0000256" key="2">
    <source>
        <dbReference type="SAM" id="MobiDB-lite"/>
    </source>
</evidence>
<comment type="similarity">
    <text evidence="1">Belongs to the mycobacterial PPE family.</text>
</comment>
<feature type="region of interest" description="Disordered" evidence="2">
    <location>
        <begin position="371"/>
        <end position="403"/>
    </location>
</feature>
<dbReference type="PANTHER" id="PTHR46766">
    <property type="entry name" value="GLUTAMINE-RICH PROTEIN 2"/>
    <property type="match status" value="1"/>
</dbReference>
<evidence type="ECO:0000313" key="5">
    <source>
        <dbReference type="EMBL" id="ORW64379.1"/>
    </source>
</evidence>
<sequence>MDFATLPPEVNSGLMYAGPGAAPMLAAAAAWESLAAELYGTAGSYQSAVSALTAGPWLGPSSVTMAAAAASYSAWMSGTAARAEETAGQARAAAAAYETAFAATVPPTEVAANRSLLAALVATNLLGQNTPAIAATEAQYGEMWAQDAAAMYGYAGSSAAASQLTPFRPPPQNTDGLAGQADAVGQAAELPAGSAQSVLSVITQPISSAAQALTGATSPLGVSSPLDLVNLGADAIAYGVDAPMSPLGAISLPIDLIGAQTGLHTDDIVSGWEALGSLPGTVATTSPVAAAASNAASSAVSAGIGSADTVGALSVPPSWTAAAPGVRSIALALPAAPAGLGAQAMSTTLGNTFGEMALAGTAARALRDTIGVRGPHPRDKEAARCPSAAGGAAQPGGDDTEAQDPARTVVMGLAAEVREFAKLRDEGLITHEQFIEHRDRLLG</sequence>
<dbReference type="SUPFAM" id="SSF140459">
    <property type="entry name" value="PE/PPE dimer-like"/>
    <property type="match status" value="1"/>
</dbReference>
<keyword evidence="6" id="KW-1185">Reference proteome</keyword>
<dbReference type="PANTHER" id="PTHR46766:SF1">
    <property type="entry name" value="GLUTAMINE-RICH PROTEIN 2"/>
    <property type="match status" value="1"/>
</dbReference>
<dbReference type="Proteomes" id="UP000193387">
    <property type="component" value="Unassembled WGS sequence"/>
</dbReference>
<organism evidence="5 6">
    <name type="scientific">Mycobacterium saskatchewanense</name>
    <dbReference type="NCBI Taxonomy" id="220927"/>
    <lineage>
        <taxon>Bacteria</taxon>
        <taxon>Bacillati</taxon>
        <taxon>Actinomycetota</taxon>
        <taxon>Actinomycetes</taxon>
        <taxon>Mycobacteriales</taxon>
        <taxon>Mycobacteriaceae</taxon>
        <taxon>Mycobacterium</taxon>
        <taxon>Mycobacterium simiae complex</taxon>
    </lineage>
</organism>
<name>A0AAJ3NK56_9MYCO</name>
<dbReference type="EMBL" id="LQPR01000082">
    <property type="protein sequence ID" value="ORW64379.1"/>
    <property type="molecule type" value="Genomic_DNA"/>
</dbReference>
<feature type="compositionally biased region" description="Low complexity" evidence="2">
    <location>
        <begin position="388"/>
        <end position="397"/>
    </location>
</feature>
<evidence type="ECO:0000259" key="3">
    <source>
        <dbReference type="Pfam" id="PF00823"/>
    </source>
</evidence>
<evidence type="ECO:0008006" key="7">
    <source>
        <dbReference type="Google" id="ProtNLM"/>
    </source>
</evidence>
<evidence type="ECO:0000259" key="4">
    <source>
        <dbReference type="Pfam" id="PF12484"/>
    </source>
</evidence>
<feature type="domain" description="PPE family C-terminal" evidence="4">
    <location>
        <begin position="301"/>
        <end position="366"/>
    </location>
</feature>
<dbReference type="InterPro" id="IPR022171">
    <property type="entry name" value="PPE_C"/>
</dbReference>
<protein>
    <recommendedName>
        <fullName evidence="7">PPE family protein</fullName>
    </recommendedName>
</protein>
<dbReference type="FunFam" id="1.20.1260.20:FF:000001">
    <property type="entry name" value="PPE family protein PPE41"/>
    <property type="match status" value="1"/>
</dbReference>